<dbReference type="Gene3D" id="3.20.20.80">
    <property type="entry name" value="Glycosidases"/>
    <property type="match status" value="1"/>
</dbReference>
<dbReference type="PANTHER" id="PTHR10569:SF2">
    <property type="entry name" value="GLYCOGEN DEBRANCHING ENZYME"/>
    <property type="match status" value="1"/>
</dbReference>
<evidence type="ECO:0000259" key="1">
    <source>
        <dbReference type="Pfam" id="PF14701"/>
    </source>
</evidence>
<proteinExistence type="predicted"/>
<dbReference type="InterPro" id="IPR032792">
    <property type="entry name" value="AGL_glucanoTrfase"/>
</dbReference>
<sequence length="246" mass="27631">MDWPATEDFAMPSWRMVYLRRHLCVWTDTVKLYYGQSREDAPFLWDFMTDYAVGMAKIFHAVRLDNAHSTPLHVSRHVLSRVREANPHCWVFAELFTGNFETDLLYQRTLGINALIREAMQCDSPHDLGHKLESPLWNGHPVGALSPVPTLDRADNQTPAQKRHPRDALPNAAIVAASCASAGSVRGYDDLFPANPSVVSERRHPWDSGCCLGRYAFCSPQKGYQNLGYPPKAFSGLLAADFEVEA</sequence>
<dbReference type="Pfam" id="PF14701">
    <property type="entry name" value="hDGE_amylase"/>
    <property type="match status" value="1"/>
</dbReference>
<dbReference type="SUPFAM" id="SSF51445">
    <property type="entry name" value="(Trans)glycosidases"/>
    <property type="match status" value="1"/>
</dbReference>
<feature type="domain" description="Glycogen debranching enzyme glucanotransferase" evidence="1">
    <location>
        <begin position="3"/>
        <end position="88"/>
    </location>
</feature>
<dbReference type="GO" id="GO:0005980">
    <property type="term" value="P:glycogen catabolic process"/>
    <property type="evidence" value="ECO:0007669"/>
    <property type="project" value="InterPro"/>
</dbReference>
<dbReference type="InterPro" id="IPR010401">
    <property type="entry name" value="AGL/Gdb1"/>
</dbReference>
<comment type="caution">
    <text evidence="2">The sequence shown here is derived from an EMBL/GenBank/DDBJ whole genome shotgun (WGS) entry which is preliminary data.</text>
</comment>
<dbReference type="EMBL" id="CAJNIZ010001446">
    <property type="protein sequence ID" value="CAE7190946.1"/>
    <property type="molecule type" value="Genomic_DNA"/>
</dbReference>
<reference evidence="2" key="1">
    <citation type="submission" date="2021-02" db="EMBL/GenBank/DDBJ databases">
        <authorList>
            <person name="Dougan E. K."/>
            <person name="Rhodes N."/>
            <person name="Thang M."/>
            <person name="Chan C."/>
        </authorList>
    </citation>
    <scope>NUCLEOTIDE SEQUENCE</scope>
</reference>
<protein>
    <submittedName>
        <fullName evidence="2">AGL protein</fullName>
    </submittedName>
</protein>
<evidence type="ECO:0000313" key="3">
    <source>
        <dbReference type="Proteomes" id="UP000649617"/>
    </source>
</evidence>
<dbReference type="OrthoDB" id="439766at2759"/>
<dbReference type="GO" id="GO:0004135">
    <property type="term" value="F:amylo-alpha-1,6-glucosidase activity"/>
    <property type="evidence" value="ECO:0007669"/>
    <property type="project" value="InterPro"/>
</dbReference>
<dbReference type="GO" id="GO:0004134">
    <property type="term" value="F:4-alpha-glucanotransferase activity"/>
    <property type="evidence" value="ECO:0007669"/>
    <property type="project" value="InterPro"/>
</dbReference>
<dbReference type="PANTHER" id="PTHR10569">
    <property type="entry name" value="GLYCOGEN DEBRANCHING ENZYME"/>
    <property type="match status" value="1"/>
</dbReference>
<evidence type="ECO:0000313" key="2">
    <source>
        <dbReference type="EMBL" id="CAE7190946.1"/>
    </source>
</evidence>
<dbReference type="AlphaFoldDB" id="A0A812J319"/>
<dbReference type="InterPro" id="IPR017853">
    <property type="entry name" value="GH"/>
</dbReference>
<name>A0A812J319_SYMPI</name>
<keyword evidence="3" id="KW-1185">Reference proteome</keyword>
<gene>
    <name evidence="2" type="primary">AGL</name>
    <name evidence="2" type="ORF">SPIL2461_LOCUS1468</name>
</gene>
<organism evidence="2 3">
    <name type="scientific">Symbiodinium pilosum</name>
    <name type="common">Dinoflagellate</name>
    <dbReference type="NCBI Taxonomy" id="2952"/>
    <lineage>
        <taxon>Eukaryota</taxon>
        <taxon>Sar</taxon>
        <taxon>Alveolata</taxon>
        <taxon>Dinophyceae</taxon>
        <taxon>Suessiales</taxon>
        <taxon>Symbiodiniaceae</taxon>
        <taxon>Symbiodinium</taxon>
    </lineage>
</organism>
<dbReference type="Proteomes" id="UP000649617">
    <property type="component" value="Unassembled WGS sequence"/>
</dbReference>
<accession>A0A812J319</accession>